<keyword evidence="5 12" id="KW-0963">Cytoplasm</keyword>
<feature type="binding site" evidence="14">
    <location>
        <position position="400"/>
    </location>
    <ligand>
        <name>substrate</name>
    </ligand>
</feature>
<feature type="binding site" evidence="12 15">
    <location>
        <position position="324"/>
    </location>
    <ligand>
        <name>Mg(2+)</name>
        <dbReference type="ChEBI" id="CHEBI:18420"/>
    </ligand>
</feature>
<dbReference type="GO" id="GO:0005576">
    <property type="term" value="C:extracellular region"/>
    <property type="evidence" value="ECO:0007669"/>
    <property type="project" value="UniProtKB-SubCell"/>
</dbReference>
<reference evidence="18 19" key="1">
    <citation type="submission" date="2016-10" db="EMBL/GenBank/DDBJ databases">
        <authorList>
            <person name="de Groot N.N."/>
        </authorList>
    </citation>
    <scope>NUCLEOTIDE SEQUENCE [LARGE SCALE GENOMIC DNA]</scope>
    <source>
        <strain evidence="18 19">D31d</strain>
    </source>
</reference>
<dbReference type="GO" id="GO:0009986">
    <property type="term" value="C:cell surface"/>
    <property type="evidence" value="ECO:0007669"/>
    <property type="project" value="UniProtKB-SubCell"/>
</dbReference>
<dbReference type="GO" id="GO:0000287">
    <property type="term" value="F:magnesium ion binding"/>
    <property type="evidence" value="ECO:0007669"/>
    <property type="project" value="UniProtKB-UniRule"/>
</dbReference>
<feature type="domain" description="Enolase C-terminal TIM barrel" evidence="16">
    <location>
        <begin position="138"/>
        <end position="432"/>
    </location>
</feature>
<dbReference type="Gene3D" id="3.20.20.120">
    <property type="entry name" value="Enolase-like C-terminal domain"/>
    <property type="match status" value="1"/>
</dbReference>
<feature type="binding site" evidence="12 15">
    <location>
        <position position="297"/>
    </location>
    <ligand>
        <name>Mg(2+)</name>
        <dbReference type="ChEBI" id="CHEBI:18420"/>
    </ligand>
</feature>
<dbReference type="SFLD" id="SFLDS00001">
    <property type="entry name" value="Enolase"/>
    <property type="match status" value="1"/>
</dbReference>
<dbReference type="Pfam" id="PF03952">
    <property type="entry name" value="Enolase_N"/>
    <property type="match status" value="1"/>
</dbReference>
<comment type="cofactor">
    <cofactor evidence="15">
        <name>Mg(2+)</name>
        <dbReference type="ChEBI" id="CHEBI:18420"/>
    </cofactor>
    <text evidence="15">Mg(2+) is required for catalysis and for stabilizing the dimer.</text>
</comment>
<proteinExistence type="inferred from homology"/>
<evidence type="ECO:0000256" key="12">
    <source>
        <dbReference type="HAMAP-Rule" id="MF_00318"/>
    </source>
</evidence>
<dbReference type="Gene3D" id="3.30.390.10">
    <property type="entry name" value="Enolase-like, N-terminal domain"/>
    <property type="match status" value="1"/>
</dbReference>
<evidence type="ECO:0000256" key="4">
    <source>
        <dbReference type="ARBA" id="ARBA00017068"/>
    </source>
</evidence>
<feature type="binding site" evidence="14">
    <location>
        <position position="297"/>
    </location>
    <ligand>
        <name>substrate</name>
    </ligand>
</feature>
<dbReference type="GO" id="GO:0004634">
    <property type="term" value="F:phosphopyruvate hydratase activity"/>
    <property type="evidence" value="ECO:0007669"/>
    <property type="project" value="UniProtKB-UniRule"/>
</dbReference>
<keyword evidence="9 12" id="KW-0324">Glycolysis</keyword>
<dbReference type="AlphaFoldDB" id="A0A1H4A1W5"/>
<comment type="function">
    <text evidence="11 12">Catalyzes the reversible conversion of 2-phosphoglycerate (2-PG) into phosphoenolpyruvate (PEP). It is essential for the degradation of carbohydrates via glycolysis.</text>
</comment>
<feature type="domain" description="Enolase N-terminal" evidence="17">
    <location>
        <begin position="3"/>
        <end position="133"/>
    </location>
</feature>
<dbReference type="EC" id="4.2.1.11" evidence="3 12"/>
<dbReference type="PRINTS" id="PR00148">
    <property type="entry name" value="ENOLASE"/>
</dbReference>
<accession>A0A1H4A1W5</accession>
<comment type="pathway">
    <text evidence="1 12">Carbohydrate degradation; glycolysis; pyruvate from D-glyceraldehyde 3-phosphate: step 4/5.</text>
</comment>
<feature type="binding site" evidence="12 15">
    <location>
        <position position="241"/>
    </location>
    <ligand>
        <name>Mg(2+)</name>
        <dbReference type="ChEBI" id="CHEBI:18420"/>
    </ligand>
</feature>
<dbReference type="CDD" id="cd03313">
    <property type="entry name" value="enolase"/>
    <property type="match status" value="1"/>
</dbReference>
<dbReference type="PIRSF" id="PIRSF001400">
    <property type="entry name" value="Enolase"/>
    <property type="match status" value="1"/>
</dbReference>
<feature type="binding site" evidence="14">
    <location>
        <position position="324"/>
    </location>
    <ligand>
        <name>substrate</name>
    </ligand>
</feature>
<dbReference type="HAMAP" id="MF_00318">
    <property type="entry name" value="Enolase"/>
    <property type="match status" value="1"/>
</dbReference>
<comment type="similarity">
    <text evidence="2 12">Belongs to the enolase family.</text>
</comment>
<evidence type="ECO:0000256" key="1">
    <source>
        <dbReference type="ARBA" id="ARBA00005031"/>
    </source>
</evidence>
<dbReference type="InterPro" id="IPR000941">
    <property type="entry name" value="Enolase"/>
</dbReference>
<comment type="catalytic activity">
    <reaction evidence="12">
        <text>(2R)-2-phosphoglycerate = phosphoenolpyruvate + H2O</text>
        <dbReference type="Rhea" id="RHEA:10164"/>
        <dbReference type="ChEBI" id="CHEBI:15377"/>
        <dbReference type="ChEBI" id="CHEBI:58289"/>
        <dbReference type="ChEBI" id="CHEBI:58702"/>
        <dbReference type="EC" id="4.2.1.11"/>
    </reaction>
</comment>
<keyword evidence="6 12" id="KW-0964">Secreted</keyword>
<feature type="binding site" evidence="14">
    <location>
        <position position="154"/>
    </location>
    <ligand>
        <name>substrate</name>
    </ligand>
</feature>
<evidence type="ECO:0000256" key="8">
    <source>
        <dbReference type="ARBA" id="ARBA00022842"/>
    </source>
</evidence>
<organism evidence="18 19">
    <name type="scientific">Xylanibacter ruminicola</name>
    <name type="common">Prevotella ruminicola</name>
    <dbReference type="NCBI Taxonomy" id="839"/>
    <lineage>
        <taxon>Bacteria</taxon>
        <taxon>Pseudomonadati</taxon>
        <taxon>Bacteroidota</taxon>
        <taxon>Bacteroidia</taxon>
        <taxon>Bacteroidales</taxon>
        <taxon>Prevotellaceae</taxon>
        <taxon>Xylanibacter</taxon>
    </lineage>
</organism>
<dbReference type="SMART" id="SM01193">
    <property type="entry name" value="Enolase_N"/>
    <property type="match status" value="1"/>
</dbReference>
<evidence type="ECO:0000256" key="11">
    <source>
        <dbReference type="ARBA" id="ARBA00045763"/>
    </source>
</evidence>
<feature type="binding site" evidence="14">
    <location>
        <position position="163"/>
    </location>
    <ligand>
        <name>substrate</name>
    </ligand>
</feature>
<dbReference type="PANTHER" id="PTHR11902">
    <property type="entry name" value="ENOLASE"/>
    <property type="match status" value="1"/>
</dbReference>
<evidence type="ECO:0000256" key="15">
    <source>
        <dbReference type="PIRSR" id="PIRSR001400-3"/>
    </source>
</evidence>
<protein>
    <recommendedName>
        <fullName evidence="4 12">Enolase</fullName>
        <ecNumber evidence="3 12">4.2.1.11</ecNumber>
    </recommendedName>
    <alternativeName>
        <fullName evidence="12">2-phospho-D-glycerate hydro-lyase</fullName>
    </alternativeName>
    <alternativeName>
        <fullName evidence="12">2-phosphoglycerate dehydratase</fullName>
    </alternativeName>
</protein>
<dbReference type="SUPFAM" id="SSF51604">
    <property type="entry name" value="Enolase C-terminal domain-like"/>
    <property type="match status" value="1"/>
</dbReference>
<evidence type="ECO:0000256" key="9">
    <source>
        <dbReference type="ARBA" id="ARBA00023152"/>
    </source>
</evidence>
<feature type="binding site" evidence="12">
    <location>
        <position position="379"/>
    </location>
    <ligand>
        <name>(2R)-2-phosphoglycerate</name>
        <dbReference type="ChEBI" id="CHEBI:58289"/>
    </ligand>
</feature>
<dbReference type="SUPFAM" id="SSF54826">
    <property type="entry name" value="Enolase N-terminal domain-like"/>
    <property type="match status" value="1"/>
</dbReference>
<dbReference type="NCBIfam" id="TIGR01060">
    <property type="entry name" value="eno"/>
    <property type="match status" value="1"/>
</dbReference>
<feature type="binding site" evidence="12">
    <location>
        <position position="400"/>
    </location>
    <ligand>
        <name>(2R)-2-phosphoglycerate</name>
        <dbReference type="ChEBI" id="CHEBI:58289"/>
    </ligand>
</feature>
<evidence type="ECO:0000256" key="14">
    <source>
        <dbReference type="PIRSR" id="PIRSR001400-2"/>
    </source>
</evidence>
<evidence type="ECO:0000256" key="3">
    <source>
        <dbReference type="ARBA" id="ARBA00012058"/>
    </source>
</evidence>
<dbReference type="UniPathway" id="UPA00109">
    <property type="reaction ID" value="UER00187"/>
</dbReference>
<keyword evidence="8 12" id="KW-0460">Magnesium</keyword>
<dbReference type="FunFam" id="3.30.390.10:FF:000001">
    <property type="entry name" value="Enolase"/>
    <property type="match status" value="1"/>
</dbReference>
<dbReference type="Proteomes" id="UP000182257">
    <property type="component" value="Unassembled WGS sequence"/>
</dbReference>
<dbReference type="InterPro" id="IPR020811">
    <property type="entry name" value="Enolase_N"/>
</dbReference>
<dbReference type="FunFam" id="3.20.20.120:FF:000001">
    <property type="entry name" value="Enolase"/>
    <property type="match status" value="1"/>
</dbReference>
<dbReference type="OrthoDB" id="9804716at2"/>
<evidence type="ECO:0000313" key="18">
    <source>
        <dbReference type="EMBL" id="SEA30029.1"/>
    </source>
</evidence>
<dbReference type="SFLD" id="SFLDG00178">
    <property type="entry name" value="enolase"/>
    <property type="match status" value="1"/>
</dbReference>
<evidence type="ECO:0000313" key="19">
    <source>
        <dbReference type="Proteomes" id="UP000182257"/>
    </source>
</evidence>
<keyword evidence="10 12" id="KW-0456">Lyase</keyword>
<sequence length="435" mass="47186">MKIEKIHAREILDSRGNPTVEVEVTLENGVMGRAAVPSGASTGENEALELRDGDKERYLGKGVLKAVDNVNKVIAPALKGDCVLEQRAIDYKMLALDGTPTKSKLGANAILGVSLACAQAAAKALNIPLYRYIGGCNAYTLPVPMMNIVNGGAHSAAPIAFQEFMIRPVGASNEREAIRMGAEVFHNLAKLLKARGLSTAVGDEGGYAPNFDGIEDALDTIVEAIKKAGYEPGKDVKIAMDCAASEFATCENGQWFYDYRQLKNGAKKDPNGKKLSADEQIAYLEQLITKYPIDSIEDGLDENDWDNWVKLTEKIGDRCQLVGDDLFVTNTKFLEKGIKMGAANSILIKVNQIGSLTETLEAIEMAHRHGYTTVTSHRSGETEDTTIADIAVATNSGQIKTGSLSRTDRMAKYNQLIRIEEELGSTASYGYQRLK</sequence>
<feature type="binding site" evidence="12">
    <location>
        <position position="349"/>
    </location>
    <ligand>
        <name>(2R)-2-phosphoglycerate</name>
        <dbReference type="ChEBI" id="CHEBI:58289"/>
    </ligand>
</feature>
<evidence type="ECO:0000256" key="10">
    <source>
        <dbReference type="ARBA" id="ARBA00023239"/>
    </source>
</evidence>
<dbReference type="GO" id="GO:0006096">
    <property type="term" value="P:glycolytic process"/>
    <property type="evidence" value="ECO:0007669"/>
    <property type="project" value="UniProtKB-UniRule"/>
</dbReference>
<keyword evidence="7 12" id="KW-0479">Metal-binding</keyword>
<dbReference type="InterPro" id="IPR020810">
    <property type="entry name" value="Enolase_C"/>
</dbReference>
<feature type="binding site" evidence="14">
    <location>
        <begin position="376"/>
        <end position="379"/>
    </location>
    <ligand>
        <name>substrate</name>
    </ligand>
</feature>
<name>A0A1H4A1W5_XYLRU</name>
<feature type="active site" description="Proton donor" evidence="12 13">
    <location>
        <position position="204"/>
    </location>
</feature>
<feature type="active site" description="Proton acceptor" evidence="12 13">
    <location>
        <position position="349"/>
    </location>
</feature>
<dbReference type="PANTHER" id="PTHR11902:SF1">
    <property type="entry name" value="ENOLASE"/>
    <property type="match status" value="1"/>
</dbReference>
<feature type="binding site" evidence="12">
    <location>
        <position position="162"/>
    </location>
    <ligand>
        <name>(2R)-2-phosphoglycerate</name>
        <dbReference type="ChEBI" id="CHEBI:58289"/>
    </ligand>
</feature>
<evidence type="ECO:0000259" key="16">
    <source>
        <dbReference type="SMART" id="SM01192"/>
    </source>
</evidence>
<dbReference type="RefSeq" id="WP_074760530.1">
    <property type="nucleotide sequence ID" value="NZ_FNRF01000002.1"/>
</dbReference>
<dbReference type="EMBL" id="FNRF01000002">
    <property type="protein sequence ID" value="SEA30029.1"/>
    <property type="molecule type" value="Genomic_DNA"/>
</dbReference>
<gene>
    <name evidence="12" type="primary">eno</name>
    <name evidence="18" type="ORF">SAMN05216462_1022</name>
</gene>
<feature type="binding site" evidence="12">
    <location>
        <position position="378"/>
    </location>
    <ligand>
        <name>(2R)-2-phosphoglycerate</name>
        <dbReference type="ChEBI" id="CHEBI:58289"/>
    </ligand>
</feature>
<dbReference type="SFLD" id="SFLDF00002">
    <property type="entry name" value="enolase"/>
    <property type="match status" value="1"/>
</dbReference>
<dbReference type="PROSITE" id="PS00164">
    <property type="entry name" value="ENOLASE"/>
    <property type="match status" value="1"/>
</dbReference>
<dbReference type="SMART" id="SM01192">
    <property type="entry name" value="Enolase_C"/>
    <property type="match status" value="1"/>
</dbReference>
<comment type="cofactor">
    <cofactor evidence="12">
        <name>Mg(2+)</name>
        <dbReference type="ChEBI" id="CHEBI:18420"/>
    </cofactor>
    <text evidence="12">Binds a second Mg(2+) ion via substrate during catalysis.</text>
</comment>
<evidence type="ECO:0000256" key="13">
    <source>
        <dbReference type="PIRSR" id="PIRSR001400-1"/>
    </source>
</evidence>
<evidence type="ECO:0000256" key="2">
    <source>
        <dbReference type="ARBA" id="ARBA00009604"/>
    </source>
</evidence>
<evidence type="ECO:0000256" key="6">
    <source>
        <dbReference type="ARBA" id="ARBA00022525"/>
    </source>
</evidence>
<comment type="subcellular location">
    <subcellularLocation>
        <location evidence="12">Cytoplasm</location>
    </subcellularLocation>
    <subcellularLocation>
        <location evidence="12">Secreted</location>
    </subcellularLocation>
    <subcellularLocation>
        <location evidence="12">Cell surface</location>
    </subcellularLocation>
    <text evidence="12">Fractions of enolase are present in both the cytoplasm and on the cell surface.</text>
</comment>
<dbReference type="InterPro" id="IPR029017">
    <property type="entry name" value="Enolase-like_N"/>
</dbReference>
<evidence type="ECO:0000256" key="5">
    <source>
        <dbReference type="ARBA" id="ARBA00022490"/>
    </source>
</evidence>
<dbReference type="Pfam" id="PF00113">
    <property type="entry name" value="Enolase_C"/>
    <property type="match status" value="1"/>
</dbReference>
<evidence type="ECO:0000256" key="7">
    <source>
        <dbReference type="ARBA" id="ARBA00022723"/>
    </source>
</evidence>
<dbReference type="InterPro" id="IPR020809">
    <property type="entry name" value="Enolase_CS"/>
</dbReference>
<dbReference type="InterPro" id="IPR036849">
    <property type="entry name" value="Enolase-like_C_sf"/>
</dbReference>
<dbReference type="GO" id="GO:0000015">
    <property type="term" value="C:phosphopyruvate hydratase complex"/>
    <property type="evidence" value="ECO:0007669"/>
    <property type="project" value="InterPro"/>
</dbReference>
<evidence type="ECO:0000259" key="17">
    <source>
        <dbReference type="SMART" id="SM01193"/>
    </source>
</evidence>